<organism evidence="2 3">
    <name type="scientific">Helianthus annuus</name>
    <name type="common">Common sunflower</name>
    <dbReference type="NCBI Taxonomy" id="4232"/>
    <lineage>
        <taxon>Eukaryota</taxon>
        <taxon>Viridiplantae</taxon>
        <taxon>Streptophyta</taxon>
        <taxon>Embryophyta</taxon>
        <taxon>Tracheophyta</taxon>
        <taxon>Spermatophyta</taxon>
        <taxon>Magnoliopsida</taxon>
        <taxon>eudicotyledons</taxon>
        <taxon>Gunneridae</taxon>
        <taxon>Pentapetalae</taxon>
        <taxon>asterids</taxon>
        <taxon>campanulids</taxon>
        <taxon>Asterales</taxon>
        <taxon>Asteraceae</taxon>
        <taxon>Asteroideae</taxon>
        <taxon>Heliantheae alliance</taxon>
        <taxon>Heliantheae</taxon>
        <taxon>Helianthus</taxon>
    </lineage>
</organism>
<dbReference type="EMBL" id="MNCJ02000321">
    <property type="protein sequence ID" value="KAF5801528.1"/>
    <property type="molecule type" value="Genomic_DNA"/>
</dbReference>
<gene>
    <name evidence="2" type="ORF">HanXRQr2_Chr06g0249121</name>
</gene>
<dbReference type="Gramene" id="mRNA:HanXRQr2_Chr06g0249121">
    <property type="protein sequence ID" value="mRNA:HanXRQr2_Chr06g0249121"/>
    <property type="gene ID" value="HanXRQr2_Chr06g0249121"/>
</dbReference>
<evidence type="ECO:0000256" key="1">
    <source>
        <dbReference type="SAM" id="MobiDB-lite"/>
    </source>
</evidence>
<accession>A0A9K3IRH5</accession>
<protein>
    <submittedName>
        <fullName evidence="2">Uncharacterized protein</fullName>
    </submittedName>
</protein>
<comment type="caution">
    <text evidence="2">The sequence shown here is derived from an EMBL/GenBank/DDBJ whole genome shotgun (WGS) entry which is preliminary data.</text>
</comment>
<keyword evidence="3" id="KW-1185">Reference proteome</keyword>
<evidence type="ECO:0000313" key="2">
    <source>
        <dbReference type="EMBL" id="KAF5801528.1"/>
    </source>
</evidence>
<sequence>MDAPGFYEFSEAILTPFGRVVILVFSVSTRSGKEAGSSMPLSGKSKGGRLDELPPVNQLKIPPDDDFAATALELANLVRFPLPPRLYYRKVSKV</sequence>
<reference evidence="2" key="2">
    <citation type="submission" date="2020-06" db="EMBL/GenBank/DDBJ databases">
        <title>Helianthus annuus Genome sequencing and assembly Release 2.</title>
        <authorList>
            <person name="Gouzy J."/>
            <person name="Langlade N."/>
            <person name="Munos S."/>
        </authorList>
    </citation>
    <scope>NUCLEOTIDE SEQUENCE</scope>
    <source>
        <tissue evidence="2">Leaves</tissue>
    </source>
</reference>
<dbReference type="Proteomes" id="UP000215914">
    <property type="component" value="Unassembled WGS sequence"/>
</dbReference>
<proteinExistence type="predicted"/>
<dbReference type="AlphaFoldDB" id="A0A9K3IRH5"/>
<evidence type="ECO:0000313" key="3">
    <source>
        <dbReference type="Proteomes" id="UP000215914"/>
    </source>
</evidence>
<name>A0A9K3IRH5_HELAN</name>
<feature type="region of interest" description="Disordered" evidence="1">
    <location>
        <begin position="31"/>
        <end position="55"/>
    </location>
</feature>
<reference evidence="2" key="1">
    <citation type="journal article" date="2017" name="Nature">
        <title>The sunflower genome provides insights into oil metabolism, flowering and Asterid evolution.</title>
        <authorList>
            <person name="Badouin H."/>
            <person name="Gouzy J."/>
            <person name="Grassa C.J."/>
            <person name="Murat F."/>
            <person name="Staton S.E."/>
            <person name="Cottret L."/>
            <person name="Lelandais-Briere C."/>
            <person name="Owens G.L."/>
            <person name="Carrere S."/>
            <person name="Mayjonade B."/>
            <person name="Legrand L."/>
            <person name="Gill N."/>
            <person name="Kane N.C."/>
            <person name="Bowers J.E."/>
            <person name="Hubner S."/>
            <person name="Bellec A."/>
            <person name="Berard A."/>
            <person name="Berges H."/>
            <person name="Blanchet N."/>
            <person name="Boniface M.C."/>
            <person name="Brunel D."/>
            <person name="Catrice O."/>
            <person name="Chaidir N."/>
            <person name="Claudel C."/>
            <person name="Donnadieu C."/>
            <person name="Faraut T."/>
            <person name="Fievet G."/>
            <person name="Helmstetter N."/>
            <person name="King M."/>
            <person name="Knapp S.J."/>
            <person name="Lai Z."/>
            <person name="Le Paslier M.C."/>
            <person name="Lippi Y."/>
            <person name="Lorenzon L."/>
            <person name="Mandel J.R."/>
            <person name="Marage G."/>
            <person name="Marchand G."/>
            <person name="Marquand E."/>
            <person name="Bret-Mestries E."/>
            <person name="Morien E."/>
            <person name="Nambeesan S."/>
            <person name="Nguyen T."/>
            <person name="Pegot-Espagnet P."/>
            <person name="Pouilly N."/>
            <person name="Raftis F."/>
            <person name="Sallet E."/>
            <person name="Schiex T."/>
            <person name="Thomas J."/>
            <person name="Vandecasteele C."/>
            <person name="Vares D."/>
            <person name="Vear F."/>
            <person name="Vautrin S."/>
            <person name="Crespi M."/>
            <person name="Mangin B."/>
            <person name="Burke J.M."/>
            <person name="Salse J."/>
            <person name="Munos S."/>
            <person name="Vincourt P."/>
            <person name="Rieseberg L.H."/>
            <person name="Langlade N.B."/>
        </authorList>
    </citation>
    <scope>NUCLEOTIDE SEQUENCE</scope>
    <source>
        <tissue evidence="2">Leaves</tissue>
    </source>
</reference>